<name>A0A0F9IL70_9ZZZZ</name>
<proteinExistence type="predicted"/>
<protein>
    <submittedName>
        <fullName evidence="1">Uncharacterized protein</fullName>
    </submittedName>
</protein>
<accession>A0A0F9IL70</accession>
<comment type="caution">
    <text evidence="1">The sequence shown here is derived from an EMBL/GenBank/DDBJ whole genome shotgun (WGS) entry which is preliminary data.</text>
</comment>
<reference evidence="1" key="1">
    <citation type="journal article" date="2015" name="Nature">
        <title>Complex archaea that bridge the gap between prokaryotes and eukaryotes.</title>
        <authorList>
            <person name="Spang A."/>
            <person name="Saw J.H."/>
            <person name="Jorgensen S.L."/>
            <person name="Zaremba-Niedzwiedzka K."/>
            <person name="Martijn J."/>
            <person name="Lind A.E."/>
            <person name="van Eijk R."/>
            <person name="Schleper C."/>
            <person name="Guy L."/>
            <person name="Ettema T.J."/>
        </authorList>
    </citation>
    <scope>NUCLEOTIDE SEQUENCE</scope>
</reference>
<gene>
    <name evidence="1" type="ORF">LCGC14_1565430</name>
</gene>
<organism evidence="1">
    <name type="scientific">marine sediment metagenome</name>
    <dbReference type="NCBI Taxonomy" id="412755"/>
    <lineage>
        <taxon>unclassified sequences</taxon>
        <taxon>metagenomes</taxon>
        <taxon>ecological metagenomes</taxon>
    </lineage>
</organism>
<dbReference type="AlphaFoldDB" id="A0A0F9IL70"/>
<sequence>LTMGIPIAMGANPITGVSNIDMTSASSILNDYKVGAGGGNERLWIIVVYTYQKNSAEIHVECYLQHSKSDSAAHYHEVVYV</sequence>
<evidence type="ECO:0000313" key="1">
    <source>
        <dbReference type="EMBL" id="KKM34186.1"/>
    </source>
</evidence>
<feature type="non-terminal residue" evidence="1">
    <location>
        <position position="1"/>
    </location>
</feature>
<dbReference type="EMBL" id="LAZR01012139">
    <property type="protein sequence ID" value="KKM34186.1"/>
    <property type="molecule type" value="Genomic_DNA"/>
</dbReference>